<dbReference type="PROSITE" id="PS01044">
    <property type="entry name" value="SQUALEN_PHYTOEN_SYN_1"/>
    <property type="match status" value="1"/>
</dbReference>
<dbReference type="OrthoDB" id="9807580at2"/>
<dbReference type="GO" id="GO:0016117">
    <property type="term" value="P:carotenoid biosynthetic process"/>
    <property type="evidence" value="ECO:0007669"/>
    <property type="project" value="UniProtKB-ARBA"/>
</dbReference>
<name>A0A1H8HES4_9PROT</name>
<dbReference type="GO" id="GO:0045338">
    <property type="term" value="P:farnesyl diphosphate metabolic process"/>
    <property type="evidence" value="ECO:0007669"/>
    <property type="project" value="InterPro"/>
</dbReference>
<dbReference type="SFLD" id="SFLDG01018">
    <property type="entry name" value="Squalene/Phytoene_Synthase_Lik"/>
    <property type="match status" value="1"/>
</dbReference>
<keyword evidence="1 2" id="KW-0808">Transferase</keyword>
<proteinExistence type="predicted"/>
<dbReference type="EMBL" id="FOCP01000023">
    <property type="protein sequence ID" value="SEN54499.1"/>
    <property type="molecule type" value="Genomic_DNA"/>
</dbReference>
<dbReference type="SFLD" id="SFLDS00005">
    <property type="entry name" value="Isoprenoid_Synthase_Type_I"/>
    <property type="match status" value="1"/>
</dbReference>
<dbReference type="InterPro" id="IPR044844">
    <property type="entry name" value="Trans_IPPS_euk-type"/>
</dbReference>
<reference evidence="2 3" key="1">
    <citation type="submission" date="2016-10" db="EMBL/GenBank/DDBJ databases">
        <authorList>
            <person name="de Groot N.N."/>
        </authorList>
    </citation>
    <scope>NUCLEOTIDE SEQUENCE [LARGE SCALE GENOMIC DNA]</scope>
    <source>
        <strain evidence="2 3">Nm22</strain>
    </source>
</reference>
<dbReference type="InterPro" id="IPR033904">
    <property type="entry name" value="Trans_IPPS_HH"/>
</dbReference>
<evidence type="ECO:0000313" key="3">
    <source>
        <dbReference type="Proteomes" id="UP000199459"/>
    </source>
</evidence>
<evidence type="ECO:0000313" key="2">
    <source>
        <dbReference type="EMBL" id="SEN54499.1"/>
    </source>
</evidence>
<dbReference type="CDD" id="cd00683">
    <property type="entry name" value="Trans_IPPS_HH"/>
    <property type="match status" value="1"/>
</dbReference>
<sequence length="352" mass="40032">MISQPPTLDDAQYQDDILKGVSRTFALTIPQLPEMLRHVIGNAYLLCRITDTIEDDNALTTKQTRYLSDMFSEVVCGHVAAEQFVDELYPLLSDHTIPAEHDLIKHTPAVIRVTHSFNPVQRKALERCVRIMSRGMADYQETETLDGLKDLPAMNLYCYYVAGVVGEMLTELFCDYSPDINRNKSELMKLSVSFGQGLQMTNILKDIWDDRKRGACWLPQDIFLKKGIVLRELQSGHSKPGFQEGLAELIGVAKKHLCNALIYTCLIPPQEKGIRRFCLWALGMAILTLRKINGHRDFHDGQQVKITRRTVKATVLTTSIFAGNDWVLNQLFKLVSQQLPDTAISDELFYRR</sequence>
<dbReference type="InterPro" id="IPR008949">
    <property type="entry name" value="Isoprenoid_synthase_dom_sf"/>
</dbReference>
<gene>
    <name evidence="2" type="ORF">SAMN05216325_12324</name>
</gene>
<protein>
    <submittedName>
        <fullName evidence="2">Farnesyl-diphosphate farnesyltransferase</fullName>
    </submittedName>
</protein>
<dbReference type="GO" id="GO:0051996">
    <property type="term" value="F:squalene synthase [NAD(P)H] activity"/>
    <property type="evidence" value="ECO:0007669"/>
    <property type="project" value="InterPro"/>
</dbReference>
<dbReference type="STRING" id="917.SAMN05216326_11922"/>
<dbReference type="Gene3D" id="1.10.600.10">
    <property type="entry name" value="Farnesyl Diphosphate Synthase"/>
    <property type="match status" value="1"/>
</dbReference>
<organism evidence="2 3">
    <name type="scientific">Nitrosomonas marina</name>
    <dbReference type="NCBI Taxonomy" id="917"/>
    <lineage>
        <taxon>Bacteria</taxon>
        <taxon>Pseudomonadati</taxon>
        <taxon>Pseudomonadota</taxon>
        <taxon>Betaproteobacteria</taxon>
        <taxon>Nitrosomonadales</taxon>
        <taxon>Nitrosomonadaceae</taxon>
        <taxon>Nitrosomonas</taxon>
    </lineage>
</organism>
<dbReference type="Proteomes" id="UP000199459">
    <property type="component" value="Unassembled WGS sequence"/>
</dbReference>
<dbReference type="RefSeq" id="WP_090633956.1">
    <property type="nucleotide sequence ID" value="NZ_FOCP01000023.1"/>
</dbReference>
<dbReference type="PANTHER" id="PTHR11626">
    <property type="entry name" value="FARNESYL-DIPHOSPHATE FARNESYLTRANSFERASE"/>
    <property type="match status" value="1"/>
</dbReference>
<dbReference type="InterPro" id="IPR019845">
    <property type="entry name" value="Squalene/phytoene_synthase_CS"/>
</dbReference>
<dbReference type="PANTHER" id="PTHR11626:SF2">
    <property type="entry name" value="SQUALENE SYNTHASE"/>
    <property type="match status" value="1"/>
</dbReference>
<dbReference type="SUPFAM" id="SSF48576">
    <property type="entry name" value="Terpenoid synthases"/>
    <property type="match status" value="1"/>
</dbReference>
<dbReference type="Pfam" id="PF00494">
    <property type="entry name" value="SQS_PSY"/>
    <property type="match status" value="1"/>
</dbReference>
<dbReference type="AlphaFoldDB" id="A0A1H8HES4"/>
<evidence type="ECO:0000256" key="1">
    <source>
        <dbReference type="ARBA" id="ARBA00022679"/>
    </source>
</evidence>
<accession>A0A1H8HES4</accession>
<dbReference type="InterPro" id="IPR002060">
    <property type="entry name" value="Squ/phyt_synthse"/>
</dbReference>